<sequence>MPLQFLIPALLRVVHASPTSPSGSRASMPNPLDTLLQPFLLTSRASSQKYHSRIPHVLAEENDPADAEEEYMWYAYQKDKSADVEGQEEQDEYETQERLKSVWLERMERREYVSHRYFVCGWAIGSCDLAPAAPRAVALEVKEAQASKPWDGKAPPAPVQPLEERLESYMDKLAMWQLMQSVDSSLGVSRAESSRSTANGLEKGKQEDSRDWMQVFCEDIVEPLFRDKLPELCALFHSKLFPDAANSDTDTLDLSPPVSPKPTDKLPRTTKASGPGSAASSKADIDAAQRARSRSLSISLEQEQRERSRSVSIGPGSLRKRAIVREVSMTTVFKGKERVKSKASLLRAASSAAPGPSFSRTQGPNQSAPQDQRTGVRAEEKSARGTVLVAATPTKSRTLLGPSQPPSQPRLPSLFPRTVTSQHKGNLAREESVDLGLIGDQNAFATPTKRRRRGTSRLAEDTEDEDAGTGWNLSSSPDVLLLGASGSQEWDMQGDDPPASSSSPADLRRFDGADRLSYGGRTRERVMVGDTPTKTR</sequence>
<feature type="compositionally biased region" description="Low complexity" evidence="1">
    <location>
        <begin position="495"/>
        <end position="505"/>
    </location>
</feature>
<feature type="compositionally biased region" description="Polar residues" evidence="1">
    <location>
        <begin position="361"/>
        <end position="373"/>
    </location>
</feature>
<feature type="compositionally biased region" description="Low complexity" evidence="1">
    <location>
        <begin position="342"/>
        <end position="360"/>
    </location>
</feature>
<dbReference type="Pfam" id="PF08639">
    <property type="entry name" value="Sld3_STD"/>
    <property type="match status" value="1"/>
</dbReference>
<evidence type="ECO:0000313" key="5">
    <source>
        <dbReference type="Proteomes" id="UP000029665"/>
    </source>
</evidence>
<dbReference type="AlphaFoldDB" id="A0A060SRT9"/>
<comment type="caution">
    <text evidence="4">The sequence shown here is derived from an EMBL/GenBank/DDBJ whole genome shotgun (WGS) entry which is preliminary data.</text>
</comment>
<proteinExistence type="predicted"/>
<feature type="region of interest" description="Disordered" evidence="1">
    <location>
        <begin position="439"/>
        <end position="536"/>
    </location>
</feature>
<feature type="domain" description="DNA replication regulator Sld3 C-terminal" evidence="3">
    <location>
        <begin position="116"/>
        <end position="350"/>
    </location>
</feature>
<dbReference type="Gene3D" id="1.20.58.2130">
    <property type="match status" value="1"/>
</dbReference>
<protein>
    <recommendedName>
        <fullName evidence="3">DNA replication regulator Sld3 C-terminal domain-containing protein</fullName>
    </recommendedName>
</protein>
<evidence type="ECO:0000259" key="3">
    <source>
        <dbReference type="Pfam" id="PF08639"/>
    </source>
</evidence>
<evidence type="ECO:0000256" key="2">
    <source>
        <dbReference type="SAM" id="SignalP"/>
    </source>
</evidence>
<dbReference type="PANTHER" id="PTHR28067:SF1">
    <property type="entry name" value="DNA REPLICATION REGULATOR SLD3"/>
    <property type="match status" value="1"/>
</dbReference>
<feature type="region of interest" description="Disordered" evidence="1">
    <location>
        <begin position="246"/>
        <end position="314"/>
    </location>
</feature>
<keyword evidence="2" id="KW-0732">Signal</keyword>
<feature type="chain" id="PRO_5001587670" description="DNA replication regulator Sld3 C-terminal domain-containing protein" evidence="2">
    <location>
        <begin position="17"/>
        <end position="536"/>
    </location>
</feature>
<reference evidence="4" key="1">
    <citation type="submission" date="2014-01" db="EMBL/GenBank/DDBJ databases">
        <title>The genome of the white-rot fungus Pycnoporus cinnabarinus: a basidiomycete model with a versatile arsenal for lignocellulosic biomass breakdown.</title>
        <authorList>
            <person name="Levasseur A."/>
            <person name="Lomascolo A."/>
            <person name="Ruiz-Duenas F.J."/>
            <person name="Uzan E."/>
            <person name="Piumi F."/>
            <person name="Kues U."/>
            <person name="Ram A.F.J."/>
            <person name="Murat C."/>
            <person name="Haon M."/>
            <person name="Benoit I."/>
            <person name="Arfi Y."/>
            <person name="Chevret D."/>
            <person name="Drula E."/>
            <person name="Kwon M.J."/>
            <person name="Gouret P."/>
            <person name="Lesage-Meessen L."/>
            <person name="Lombard V."/>
            <person name="Mariette J."/>
            <person name="Noirot C."/>
            <person name="Park J."/>
            <person name="Patyshakuliyeva A."/>
            <person name="Wieneger R.A.B."/>
            <person name="Wosten H.A.B."/>
            <person name="Martin F."/>
            <person name="Coutinho P.M."/>
            <person name="de Vries R."/>
            <person name="Martinez A.T."/>
            <person name="Klopp C."/>
            <person name="Pontarotti P."/>
            <person name="Henrissat B."/>
            <person name="Record E."/>
        </authorList>
    </citation>
    <scope>NUCLEOTIDE SEQUENCE [LARGE SCALE GENOMIC DNA]</scope>
    <source>
        <strain evidence="4">BRFM137</strain>
    </source>
</reference>
<dbReference type="GO" id="GO:0031261">
    <property type="term" value="C:DNA replication preinitiation complex"/>
    <property type="evidence" value="ECO:0007669"/>
    <property type="project" value="TreeGrafter"/>
</dbReference>
<feature type="region of interest" description="Disordered" evidence="1">
    <location>
        <begin position="187"/>
        <end position="206"/>
    </location>
</feature>
<feature type="signal peptide" evidence="2">
    <location>
        <begin position="1"/>
        <end position="16"/>
    </location>
</feature>
<feature type="compositionally biased region" description="Basic and acidic residues" evidence="1">
    <location>
        <begin position="374"/>
        <end position="383"/>
    </location>
</feature>
<dbReference type="OrthoDB" id="3003917at2759"/>
<organism evidence="4 5">
    <name type="scientific">Pycnoporus cinnabarinus</name>
    <name type="common">Cinnabar-red polypore</name>
    <name type="synonym">Trametes cinnabarina</name>
    <dbReference type="NCBI Taxonomy" id="5643"/>
    <lineage>
        <taxon>Eukaryota</taxon>
        <taxon>Fungi</taxon>
        <taxon>Dikarya</taxon>
        <taxon>Basidiomycota</taxon>
        <taxon>Agaricomycotina</taxon>
        <taxon>Agaricomycetes</taxon>
        <taxon>Polyporales</taxon>
        <taxon>Polyporaceae</taxon>
        <taxon>Trametes</taxon>
    </lineage>
</organism>
<dbReference type="InterPro" id="IPR042511">
    <property type="entry name" value="Sld3"/>
</dbReference>
<gene>
    <name evidence="4" type="ORF">BN946_scf185033.g53</name>
</gene>
<dbReference type="EMBL" id="CCBP010000415">
    <property type="protein sequence ID" value="CDO76856.1"/>
    <property type="molecule type" value="Genomic_DNA"/>
</dbReference>
<evidence type="ECO:0000313" key="4">
    <source>
        <dbReference type="EMBL" id="CDO76856.1"/>
    </source>
</evidence>
<dbReference type="Proteomes" id="UP000029665">
    <property type="component" value="Unassembled WGS sequence"/>
</dbReference>
<dbReference type="PANTHER" id="PTHR28067">
    <property type="entry name" value="DNA REPLICATION REGULATOR SLD3"/>
    <property type="match status" value="1"/>
</dbReference>
<accession>A0A060SRT9</accession>
<name>A0A060SRT9_PYCCI</name>
<dbReference type="GO" id="GO:0006270">
    <property type="term" value="P:DNA replication initiation"/>
    <property type="evidence" value="ECO:0007669"/>
    <property type="project" value="InterPro"/>
</dbReference>
<dbReference type="OMA" id="WMNEKWR"/>
<evidence type="ECO:0000256" key="1">
    <source>
        <dbReference type="SAM" id="MobiDB-lite"/>
    </source>
</evidence>
<dbReference type="HOGENOM" id="CLU_032496_0_0_1"/>
<feature type="region of interest" description="Disordered" evidence="1">
    <location>
        <begin position="337"/>
        <end position="417"/>
    </location>
</feature>
<keyword evidence="5" id="KW-1185">Reference proteome</keyword>
<feature type="compositionally biased region" description="Low complexity" evidence="1">
    <location>
        <begin position="271"/>
        <end position="282"/>
    </location>
</feature>
<dbReference type="STRING" id="5643.A0A060SRT9"/>
<dbReference type="InterPro" id="IPR013948">
    <property type="entry name" value="DNA_replication_reg_Sld3_C"/>
</dbReference>